<reference evidence="5 6" key="2">
    <citation type="journal article" date="2011" name="Stand. Genomic Sci.">
        <title>Complete genome sequence of Desulfurococcus mucosus type strain (O7/1).</title>
        <authorList>
            <person name="Wirth R."/>
            <person name="Chertkov O."/>
            <person name="Held B."/>
            <person name="Lapidus A."/>
            <person name="Nolan M."/>
            <person name="Lucas S."/>
            <person name="Hammon N."/>
            <person name="Deshpande S."/>
            <person name="Cheng J.F."/>
            <person name="Tapia R."/>
            <person name="Han C."/>
            <person name="Goodwin L."/>
            <person name="Pitluck S."/>
            <person name="Liolios K."/>
            <person name="Ioanna P."/>
            <person name="Ivanova N."/>
            <person name="Mavromatis K."/>
            <person name="Mikhailova N."/>
            <person name="Pati A."/>
            <person name="Chen A."/>
            <person name="Palaniappan K."/>
            <person name="Land M."/>
            <person name="Hauser L."/>
            <person name="Chang Y.J."/>
            <person name="Jeffries C.D."/>
            <person name="Bilek Y."/>
            <person name="Hader T."/>
            <person name="Rohde M."/>
            <person name="Spring S."/>
            <person name="Sikorski J."/>
            <person name="Goker M."/>
            <person name="Woyke T."/>
            <person name="Bristow J."/>
            <person name="Eisen J.A."/>
            <person name="Markowitz V."/>
            <person name="Hugenholtz P."/>
            <person name="Kyrpides N.C."/>
            <person name="Klenk H.P."/>
        </authorList>
    </citation>
    <scope>NUCLEOTIDE SEQUENCE [LARGE SCALE GENOMIC DNA]</scope>
    <source>
        <strain evidence="6">ATCC 35584 / DSM 2162 / JCM 9187 / O7/1</strain>
    </source>
</reference>
<evidence type="ECO:0000256" key="4">
    <source>
        <dbReference type="HAMAP-Rule" id="MF_01139"/>
    </source>
</evidence>
<protein>
    <recommendedName>
        <fullName evidence="4">Tritrans,polycis-undecaprenyl-diphosphate synthase (geranylgeranyl-diphosphate specific)</fullName>
        <ecNumber evidence="4">2.5.1.89</ecNumber>
    </recommendedName>
    <alternativeName>
        <fullName evidence="4">Undecaprenyl diphosphate synthase</fullName>
        <shortName evidence="4">UDS</shortName>
    </alternativeName>
    <alternativeName>
        <fullName evidence="4">Undecaprenyl pyrophosphate synthase</fullName>
        <shortName evidence="4">UPP synthase</shortName>
    </alternativeName>
</protein>
<proteinExistence type="inferred from homology"/>
<evidence type="ECO:0000313" key="5">
    <source>
        <dbReference type="EMBL" id="ADV64453.1"/>
    </source>
</evidence>
<dbReference type="eggNOG" id="arCOG01532">
    <property type="taxonomic scope" value="Archaea"/>
</dbReference>
<dbReference type="HAMAP" id="MF_01139">
    <property type="entry name" value="ISPT"/>
    <property type="match status" value="1"/>
</dbReference>
<dbReference type="SUPFAM" id="SSF64005">
    <property type="entry name" value="Undecaprenyl diphosphate synthase"/>
    <property type="match status" value="1"/>
</dbReference>
<feature type="binding site" evidence="4">
    <location>
        <position position="58"/>
    </location>
    <ligand>
        <name>Mg(2+)</name>
        <dbReference type="ChEBI" id="CHEBI:18420"/>
    </ligand>
</feature>
<comment type="similarity">
    <text evidence="4">Belongs to the UPP synthase family.</text>
</comment>
<accession>E8R720</accession>
<feature type="active site" description="Proton acceptor" evidence="4">
    <location>
        <position position="106"/>
    </location>
</feature>
<dbReference type="Proteomes" id="UP000001068">
    <property type="component" value="Chromosome"/>
</dbReference>
<dbReference type="STRING" id="765177.Desmu_0134"/>
<dbReference type="GO" id="GO:0000287">
    <property type="term" value="F:magnesium ion binding"/>
    <property type="evidence" value="ECO:0007669"/>
    <property type="project" value="UniProtKB-UniRule"/>
</dbReference>
<feature type="binding site" evidence="4">
    <location>
        <begin position="103"/>
        <end position="105"/>
    </location>
    <ligand>
        <name>substrate</name>
    </ligand>
</feature>
<dbReference type="InterPro" id="IPR018520">
    <property type="entry name" value="UPP_synth-like_CS"/>
</dbReference>
<comment type="catalytic activity">
    <reaction evidence="4">
        <text>geranylgeranyl diphosphate + 7 isopentenyl diphosphate = tri-trans,hepta-cis-undecaprenyl diphosphate + 7 diphosphate</text>
        <dbReference type="Rhea" id="RHEA:27622"/>
        <dbReference type="ChEBI" id="CHEBI:33019"/>
        <dbReference type="ChEBI" id="CHEBI:57533"/>
        <dbReference type="ChEBI" id="CHEBI:60388"/>
        <dbReference type="ChEBI" id="CHEBI:128769"/>
        <dbReference type="EC" id="2.5.1.89"/>
    </reaction>
</comment>
<comment type="caution">
    <text evidence="4">Lacks conserved residue(s) required for the propagation of feature annotation.</text>
</comment>
<keyword evidence="2 4" id="KW-0479">Metal-binding</keyword>
<evidence type="ECO:0000256" key="1">
    <source>
        <dbReference type="ARBA" id="ARBA00022679"/>
    </source>
</evidence>
<comment type="function">
    <text evidence="4">Catalyzes the sequential condensation of isopentenyl diphosphate (IPP) with geranylgeranyl diphosphate (GGPP) to yield (2Z,6Z,10Z,14Z,18Z,22Z,26Z,30E,34E,38E)-undecaprenyl diphosphate (tritrans,heptacis-UPP). It is probably the precursor of glycosyl carrier lipids.</text>
</comment>
<dbReference type="PANTHER" id="PTHR10291:SF43">
    <property type="entry name" value="DEHYDRODOLICHYL DIPHOSPHATE SYNTHASE COMPLEX SUBUNIT DHDDS"/>
    <property type="match status" value="1"/>
</dbReference>
<name>E8R720_DESM0</name>
<evidence type="ECO:0000313" key="6">
    <source>
        <dbReference type="Proteomes" id="UP000001068"/>
    </source>
</evidence>
<comment type="subunit">
    <text evidence="4">Homodimer.</text>
</comment>
<dbReference type="AlphaFoldDB" id="E8R720"/>
<dbReference type="GO" id="GO:0016094">
    <property type="term" value="P:polyprenol biosynthetic process"/>
    <property type="evidence" value="ECO:0007669"/>
    <property type="project" value="TreeGrafter"/>
</dbReference>
<feature type="binding site" evidence="4">
    <location>
        <position position="110"/>
    </location>
    <ligand>
        <name>substrate</name>
    </ligand>
</feature>
<dbReference type="InterPro" id="IPR036424">
    <property type="entry name" value="UPP_synth-like_sf"/>
</dbReference>
<comment type="cofactor">
    <cofactor evidence="4">
        <name>Mg(2+)</name>
        <dbReference type="ChEBI" id="CHEBI:18420"/>
    </cofactor>
    <text evidence="4">Binds 2 magnesium ions per subunit.</text>
</comment>
<sequence length="280" mass="33290">MERGVLMPREGSIRGTLTAIFYRLGMKALQPLYEVYEKWLWMQIRGGPFPRHIGIIPDGNRRWARRLGFDPSLGHIYGYERMKEVLKWIWDLGIRYVTIYAMSTENCKYRSNGEREHLFNLARKGLRELRELRDIHERKVRVKVFGTLDLVPSDIVELAKELEKETEKYDSYQLNIALCYGGRQEILDAVKAVVRDVIDGKITVDDISEEAFSKYLYTSEAPDPDLIIRTSGEERISNFLLWQSAYSELYFCDVYWPEFRKIDFWRAIRSYQMRERRFGR</sequence>
<feature type="binding site" evidence="4">
    <location>
        <begin position="59"/>
        <end position="62"/>
    </location>
    <ligand>
        <name>substrate</name>
    </ligand>
</feature>
<dbReference type="CDD" id="cd00475">
    <property type="entry name" value="Cis_IPPS"/>
    <property type="match status" value="1"/>
</dbReference>
<feature type="binding site" evidence="4">
    <location>
        <position position="229"/>
    </location>
    <ligand>
        <name>substrate</name>
    </ligand>
</feature>
<dbReference type="Pfam" id="PF01255">
    <property type="entry name" value="Prenyltransf"/>
    <property type="match status" value="1"/>
</dbReference>
<dbReference type="PROSITE" id="PS01066">
    <property type="entry name" value="UPP_SYNTHASE"/>
    <property type="match status" value="1"/>
</dbReference>
<dbReference type="EMBL" id="CP002363">
    <property type="protein sequence ID" value="ADV64453.1"/>
    <property type="molecule type" value="Genomic_DNA"/>
</dbReference>
<feature type="binding site" evidence="4">
    <location>
        <position position="248"/>
    </location>
    <ligand>
        <name>Mg(2+)</name>
        <dbReference type="ChEBI" id="CHEBI:18420"/>
    </ligand>
</feature>
<dbReference type="HOGENOM" id="CLU_038505_2_0_2"/>
<reference evidence="6" key="1">
    <citation type="submission" date="2010-11" db="EMBL/GenBank/DDBJ databases">
        <title>The complete genome of Desulfurococcus mucosus DSM 2162.</title>
        <authorList>
            <consortium name="US DOE Joint Genome Institute (JGI-PGF)"/>
            <person name="Lucas S."/>
            <person name="Copeland A."/>
            <person name="Lapidus A."/>
            <person name="Bruce D."/>
            <person name="Goodwin L."/>
            <person name="Pitluck S."/>
            <person name="Kyrpides N."/>
            <person name="Mavromatis K."/>
            <person name="Pagani I."/>
            <person name="Ivanova N."/>
            <person name="Ovchinnikova G."/>
            <person name="Chertkov O."/>
            <person name="Held B."/>
            <person name="Brettin T."/>
            <person name="Detter J.C."/>
            <person name="Tapia R."/>
            <person name="Han C."/>
            <person name="Land M."/>
            <person name="Hauser L."/>
            <person name="Markowitz V."/>
            <person name="Cheng J.-F."/>
            <person name="Hugenholtz P."/>
            <person name="Woyke T."/>
            <person name="Wu D."/>
            <person name="Wirth R."/>
            <person name="Bilek Y."/>
            <person name="Hader T."/>
            <person name="Klenk H.-P."/>
            <person name="Eisen J.A."/>
        </authorList>
    </citation>
    <scope>NUCLEOTIDE SEQUENCE [LARGE SCALE GENOMIC DNA]</scope>
    <source>
        <strain evidence="6">ATCC 35584 / DSM 2162 / JCM 9187 / O7/1</strain>
    </source>
</reference>
<dbReference type="EC" id="2.5.1.89" evidence="4"/>
<dbReference type="KEGG" id="dmu:Desmu_0134"/>
<feature type="binding site" evidence="4">
    <location>
        <position position="75"/>
    </location>
    <ligand>
        <name>substrate</name>
    </ligand>
</feature>
<keyword evidence="3 4" id="KW-0460">Magnesium</keyword>
<feature type="binding site" evidence="4">
    <location>
        <position position="63"/>
    </location>
    <ligand>
        <name>substrate</name>
    </ligand>
</feature>
<dbReference type="Gene3D" id="3.40.1180.10">
    <property type="entry name" value="Decaprenyl diphosphate synthase-like"/>
    <property type="match status" value="1"/>
</dbReference>
<gene>
    <name evidence="4" type="primary">uppS</name>
    <name evidence="5" type="ordered locus">Desmu_0134</name>
</gene>
<evidence type="ECO:0000256" key="2">
    <source>
        <dbReference type="ARBA" id="ARBA00022723"/>
    </source>
</evidence>
<dbReference type="NCBIfam" id="TIGR00055">
    <property type="entry name" value="uppS"/>
    <property type="match status" value="1"/>
</dbReference>
<dbReference type="GO" id="GO:0045547">
    <property type="term" value="F:ditrans,polycis-polyprenyl diphosphate synthase [(2E,6E)-farnesyl diphosphate specific] activity"/>
    <property type="evidence" value="ECO:0007669"/>
    <property type="project" value="TreeGrafter"/>
</dbReference>
<keyword evidence="1 4" id="KW-0808">Transferase</keyword>
<evidence type="ECO:0000256" key="3">
    <source>
        <dbReference type="ARBA" id="ARBA00022842"/>
    </source>
</evidence>
<dbReference type="FunFam" id="3.40.1180.10:FF:000003">
    <property type="entry name" value="Isoprenyl transferase 2"/>
    <property type="match status" value="1"/>
</dbReference>
<keyword evidence="6" id="KW-1185">Reference proteome</keyword>
<feature type="binding site" evidence="4">
    <location>
        <begin position="235"/>
        <end position="237"/>
    </location>
    <ligand>
        <name>substrate</name>
    </ligand>
</feature>
<dbReference type="PANTHER" id="PTHR10291">
    <property type="entry name" value="DEHYDRODOLICHYL DIPHOSPHATE SYNTHASE FAMILY MEMBER"/>
    <property type="match status" value="1"/>
</dbReference>
<feature type="active site" evidence="4">
    <location>
        <position position="58"/>
    </location>
</feature>
<organism evidence="5 6">
    <name type="scientific">Desulfurococcus mucosus (strain ATCC 35584 / DSM 2162 / JCM 9187 / O7/1)</name>
    <dbReference type="NCBI Taxonomy" id="765177"/>
    <lineage>
        <taxon>Archaea</taxon>
        <taxon>Thermoproteota</taxon>
        <taxon>Thermoprotei</taxon>
        <taxon>Desulfurococcales</taxon>
        <taxon>Desulfurococcaceae</taxon>
        <taxon>Desulfurococcus</taxon>
    </lineage>
</organism>
<dbReference type="InterPro" id="IPR001441">
    <property type="entry name" value="UPP_synth-like"/>
</dbReference>